<evidence type="ECO:0000313" key="2">
    <source>
        <dbReference type="EMBL" id="PLW21579.1"/>
    </source>
</evidence>
<feature type="region of interest" description="Disordered" evidence="1">
    <location>
        <begin position="242"/>
        <end position="267"/>
    </location>
</feature>
<feature type="compositionally biased region" description="Polar residues" evidence="1">
    <location>
        <begin position="243"/>
        <end position="254"/>
    </location>
</feature>
<evidence type="ECO:0000256" key="1">
    <source>
        <dbReference type="SAM" id="MobiDB-lite"/>
    </source>
</evidence>
<proteinExistence type="predicted"/>
<dbReference type="EMBL" id="PGCJ01000782">
    <property type="protein sequence ID" value="PLW21579.1"/>
    <property type="molecule type" value="Genomic_DNA"/>
</dbReference>
<organism evidence="2 3">
    <name type="scientific">Puccinia coronata f. sp. avenae</name>
    <dbReference type="NCBI Taxonomy" id="200324"/>
    <lineage>
        <taxon>Eukaryota</taxon>
        <taxon>Fungi</taxon>
        <taxon>Dikarya</taxon>
        <taxon>Basidiomycota</taxon>
        <taxon>Pucciniomycotina</taxon>
        <taxon>Pucciniomycetes</taxon>
        <taxon>Pucciniales</taxon>
        <taxon>Pucciniaceae</taxon>
        <taxon>Puccinia</taxon>
    </lineage>
</organism>
<name>A0A2N5T7V6_9BASI</name>
<comment type="caution">
    <text evidence="2">The sequence shown here is derived from an EMBL/GenBank/DDBJ whole genome shotgun (WGS) entry which is preliminary data.</text>
</comment>
<accession>A0A2N5T7V6</accession>
<protein>
    <submittedName>
        <fullName evidence="2">Uncharacterized protein</fullName>
    </submittedName>
</protein>
<sequence length="267" mass="30556">MKLRPEGLLISLGLAGGMIAAPTFAIYNAELAEWTHPNYWGILGTHPSQQGGIHPSYQRPTYLRPNNFPSPYHYVPHPLLPDQATPEPVHRFMRPKAERQCYQLWHNPQVNKRLARSYGTHPNPWMRDAQNIKTLLIREAPNPLEKPGDHLYDVLMANVHGRQIPIVRAVMLYNANQAILHVDGLSSRPVRYKIWDPERISFLGDQEIAFGMVQQYSLTRNRNTPKNNLVFHFLGFKEPPEQENLSNHAQTVQEEQGGLISPKQSSQ</sequence>
<dbReference type="AlphaFoldDB" id="A0A2N5T7V6"/>
<gene>
    <name evidence="2" type="ORF">PCANC_03994</name>
</gene>
<keyword evidence="3" id="KW-1185">Reference proteome</keyword>
<reference evidence="2 3" key="1">
    <citation type="submission" date="2017-11" db="EMBL/GenBank/DDBJ databases">
        <title>De novo assembly and phasing of dikaryotic genomes from two isolates of Puccinia coronata f. sp. avenae, the causal agent of oat crown rust.</title>
        <authorList>
            <person name="Miller M.E."/>
            <person name="Zhang Y."/>
            <person name="Omidvar V."/>
            <person name="Sperschneider J."/>
            <person name="Schwessinger B."/>
            <person name="Raley C."/>
            <person name="Palmer J.M."/>
            <person name="Garnica D."/>
            <person name="Upadhyaya N."/>
            <person name="Rathjen J."/>
            <person name="Taylor J.M."/>
            <person name="Park R.F."/>
            <person name="Dodds P.N."/>
            <person name="Hirsch C.D."/>
            <person name="Kianian S.F."/>
            <person name="Figueroa M."/>
        </authorList>
    </citation>
    <scope>NUCLEOTIDE SEQUENCE [LARGE SCALE GENOMIC DNA]</scope>
    <source>
        <strain evidence="2">12NC29</strain>
    </source>
</reference>
<evidence type="ECO:0000313" key="3">
    <source>
        <dbReference type="Proteomes" id="UP000235388"/>
    </source>
</evidence>
<dbReference type="Proteomes" id="UP000235388">
    <property type="component" value="Unassembled WGS sequence"/>
</dbReference>